<dbReference type="EC" id="3.4.24.-" evidence="15"/>
<keyword evidence="8 15" id="KW-0378">Hydrolase</keyword>
<keyword evidence="7 15" id="KW-0547">Nucleotide-binding</keyword>
<comment type="similarity">
    <text evidence="16">Belongs to the AAA ATPase family.</text>
</comment>
<feature type="domain" description="AAA+ ATPase" evidence="17">
    <location>
        <begin position="208"/>
        <end position="347"/>
    </location>
</feature>
<dbReference type="InterPro" id="IPR027417">
    <property type="entry name" value="P-loop_NTPase"/>
</dbReference>
<dbReference type="Gene3D" id="1.10.8.60">
    <property type="match status" value="1"/>
</dbReference>
<dbReference type="InterPro" id="IPR041569">
    <property type="entry name" value="AAA_lid_3"/>
</dbReference>
<dbReference type="Gene3D" id="3.40.50.300">
    <property type="entry name" value="P-loop containing nucleotide triphosphate hydrolases"/>
    <property type="match status" value="1"/>
</dbReference>
<sequence length="646" mass="71301">MTRGLFWQLIIVVTTILMVNYALTKLTPPTRETVAEVSYSRFKAELGAENVAAVTFEGNSLDGRLKERVLLEGTAETEGDKSFLLFRTTLPPVSDPQLLQELEKRKVEVAVRPEKKPSAWTTALIYLFPWLLIIGVWWFILKGMRTRQGPGGGVMGGFAKSGAKMYTKERSRVTFADVAGLEEAKQELMEIVEFLRNPKRFMRLGAKAPRGVLLVGPPGTGKTLMARAVAGEAGVPFFTISASQFIEMFVGVGASRVRDLFGNAKKNAPSIIFIDELDAVGRSRGTGLGGGNDEREQTLNQLLSEMDGFEAHDEVIVMSATNRPDVLDPALLRPGRFDRQVVVERPDWRARGEILKVHTRKVPLADDVDLQLLARSTPGMCGADLENLVNEAALIAAREDAQQVCMAHFERAKDRVLMGTERKLVMSQQEKRITAYHEAGHTLLARLSPGADPIHKVSIIPRGQALGMTQQLPVDDRYHYSRTYLMTRIAVSLGGRAAEKAEFEELSTGAQNDLKQATELAEKMVCQWGMSERIGPMSFSRGEEHPFLGRKLASDNSFSEHMAWIIDQEIEKIVKTGEQQADEIIGGNLFALGKLAEALLEEEVLDSRRVDEVLREAGIEVKSTSRTKSEEGVLLQGELAGGGVEN</sequence>
<protein>
    <recommendedName>
        <fullName evidence="15">ATP-dependent zinc metalloprotease FtsH</fullName>
        <ecNumber evidence="15">3.4.24.-</ecNumber>
    </recommendedName>
</protein>
<feature type="active site" evidence="15">
    <location>
        <position position="438"/>
    </location>
</feature>
<evidence type="ECO:0000313" key="18">
    <source>
        <dbReference type="EMBL" id="APG23669.1"/>
    </source>
</evidence>
<evidence type="ECO:0000256" key="8">
    <source>
        <dbReference type="ARBA" id="ARBA00022801"/>
    </source>
</evidence>
<dbReference type="Gene3D" id="3.30.720.210">
    <property type="match status" value="1"/>
</dbReference>
<evidence type="ECO:0000256" key="16">
    <source>
        <dbReference type="RuleBase" id="RU003651"/>
    </source>
</evidence>
<name>A0A1L3GCU3_SYNAC</name>
<dbReference type="PANTHER" id="PTHR23076">
    <property type="entry name" value="METALLOPROTEASE M41 FTSH"/>
    <property type="match status" value="1"/>
</dbReference>
<dbReference type="InterPro" id="IPR003959">
    <property type="entry name" value="ATPase_AAA_core"/>
</dbReference>
<dbReference type="HAMAP" id="MF_01458">
    <property type="entry name" value="FtsH"/>
    <property type="match status" value="1"/>
</dbReference>
<dbReference type="InterPro" id="IPR005936">
    <property type="entry name" value="FtsH"/>
</dbReference>
<dbReference type="PANTHER" id="PTHR23076:SF97">
    <property type="entry name" value="ATP-DEPENDENT ZINC METALLOPROTEASE YME1L1"/>
    <property type="match status" value="1"/>
</dbReference>
<evidence type="ECO:0000256" key="12">
    <source>
        <dbReference type="ARBA" id="ARBA00023049"/>
    </source>
</evidence>
<gene>
    <name evidence="15" type="primary">ftsH</name>
    <name evidence="18" type="ORF">A7E75_00505</name>
</gene>
<dbReference type="GO" id="GO:0016887">
    <property type="term" value="F:ATP hydrolysis activity"/>
    <property type="evidence" value="ECO:0007669"/>
    <property type="project" value="UniProtKB-UniRule"/>
</dbReference>
<dbReference type="Pfam" id="PF00004">
    <property type="entry name" value="AAA"/>
    <property type="match status" value="1"/>
</dbReference>
<dbReference type="Pfam" id="PF01434">
    <property type="entry name" value="Peptidase_M41"/>
    <property type="match status" value="1"/>
</dbReference>
<dbReference type="InterPro" id="IPR000642">
    <property type="entry name" value="Peptidase_M41"/>
</dbReference>
<feature type="transmembrane region" description="Helical" evidence="15">
    <location>
        <begin position="6"/>
        <end position="23"/>
    </location>
</feature>
<feature type="binding site" evidence="15">
    <location>
        <position position="441"/>
    </location>
    <ligand>
        <name>Zn(2+)</name>
        <dbReference type="ChEBI" id="CHEBI:29105"/>
        <note>catalytic</note>
    </ligand>
</feature>
<keyword evidence="4 15" id="KW-0645">Protease</keyword>
<proteinExistence type="inferred from homology"/>
<keyword evidence="18" id="KW-0132">Cell division</keyword>
<dbReference type="Proteomes" id="UP000182264">
    <property type="component" value="Chromosome"/>
</dbReference>
<feature type="binding site" evidence="15">
    <location>
        <position position="437"/>
    </location>
    <ligand>
        <name>Zn(2+)</name>
        <dbReference type="ChEBI" id="CHEBI:29105"/>
        <note>catalytic</note>
    </ligand>
</feature>
<evidence type="ECO:0000256" key="1">
    <source>
        <dbReference type="ARBA" id="ARBA00004370"/>
    </source>
</evidence>
<dbReference type="FunFam" id="1.10.8.60:FF:000001">
    <property type="entry name" value="ATP-dependent zinc metalloprotease FtsH"/>
    <property type="match status" value="1"/>
</dbReference>
<evidence type="ECO:0000256" key="7">
    <source>
        <dbReference type="ARBA" id="ARBA00022741"/>
    </source>
</evidence>
<dbReference type="NCBIfam" id="TIGR01241">
    <property type="entry name" value="FtsH_fam"/>
    <property type="match status" value="1"/>
</dbReference>
<dbReference type="FunFam" id="3.40.50.300:FF:000001">
    <property type="entry name" value="ATP-dependent zinc metalloprotease FtsH"/>
    <property type="match status" value="1"/>
</dbReference>
<comment type="subunit">
    <text evidence="15">Homohexamer.</text>
</comment>
<feature type="transmembrane region" description="Helical" evidence="15">
    <location>
        <begin position="119"/>
        <end position="140"/>
    </location>
</feature>
<dbReference type="InterPro" id="IPR003593">
    <property type="entry name" value="AAA+_ATPase"/>
</dbReference>
<dbReference type="GO" id="GO:0005886">
    <property type="term" value="C:plasma membrane"/>
    <property type="evidence" value="ECO:0007669"/>
    <property type="project" value="UniProtKB-SubCell"/>
</dbReference>
<evidence type="ECO:0000256" key="9">
    <source>
        <dbReference type="ARBA" id="ARBA00022833"/>
    </source>
</evidence>
<keyword evidence="11 15" id="KW-1133">Transmembrane helix</keyword>
<dbReference type="SUPFAM" id="SSF140990">
    <property type="entry name" value="FtsH protease domain-like"/>
    <property type="match status" value="1"/>
</dbReference>
<keyword evidence="10 15" id="KW-0067">ATP-binding</keyword>
<reference evidence="18 19" key="1">
    <citation type="journal article" date="2017" name="Genome Announc.">
        <title>Complete Genome Sequences of Two Acetylene-Fermenting Pelobacter acetylenicus Strains.</title>
        <authorList>
            <person name="Sutton J.M."/>
            <person name="Baesman S.M."/>
            <person name="Fierst J.L."/>
            <person name="Poret-Peterson A.T."/>
            <person name="Oremland R.S."/>
            <person name="Dunlap D.S."/>
            <person name="Akob D.M."/>
        </authorList>
    </citation>
    <scope>NUCLEOTIDE SEQUENCE [LARGE SCALE GENOMIC DNA]</scope>
    <source>
        <strain evidence="18 19">DSM 3247</strain>
    </source>
</reference>
<dbReference type="InterPro" id="IPR003960">
    <property type="entry name" value="ATPase_AAA_CS"/>
</dbReference>
<evidence type="ECO:0000256" key="3">
    <source>
        <dbReference type="ARBA" id="ARBA00022475"/>
    </source>
</evidence>
<dbReference type="EMBL" id="CP015518">
    <property type="protein sequence ID" value="APG23669.1"/>
    <property type="molecule type" value="Genomic_DNA"/>
</dbReference>
<evidence type="ECO:0000259" key="17">
    <source>
        <dbReference type="SMART" id="SM00382"/>
    </source>
</evidence>
<evidence type="ECO:0000256" key="4">
    <source>
        <dbReference type="ARBA" id="ARBA00022670"/>
    </source>
</evidence>
<keyword evidence="12 15" id="KW-0482">Metalloprotease</keyword>
<evidence type="ECO:0000313" key="19">
    <source>
        <dbReference type="Proteomes" id="UP000182264"/>
    </source>
</evidence>
<dbReference type="GO" id="GO:0005524">
    <property type="term" value="F:ATP binding"/>
    <property type="evidence" value="ECO:0007669"/>
    <property type="project" value="UniProtKB-UniRule"/>
</dbReference>
<keyword evidence="6 15" id="KW-0479">Metal-binding</keyword>
<dbReference type="Pfam" id="PF06480">
    <property type="entry name" value="FtsH_ext"/>
    <property type="match status" value="1"/>
</dbReference>
<dbReference type="CDD" id="cd19501">
    <property type="entry name" value="RecA-like_FtsH"/>
    <property type="match status" value="1"/>
</dbReference>
<evidence type="ECO:0000256" key="5">
    <source>
        <dbReference type="ARBA" id="ARBA00022692"/>
    </source>
</evidence>
<dbReference type="AlphaFoldDB" id="A0A1L3GCU3"/>
<feature type="binding site" evidence="15">
    <location>
        <begin position="216"/>
        <end position="223"/>
    </location>
    <ligand>
        <name>ATP</name>
        <dbReference type="ChEBI" id="CHEBI:30616"/>
    </ligand>
</feature>
<keyword evidence="9 15" id="KW-0862">Zinc</keyword>
<dbReference type="FunFam" id="1.20.58.760:FF:000001">
    <property type="entry name" value="ATP-dependent zinc metalloprotease FtsH"/>
    <property type="match status" value="1"/>
</dbReference>
<evidence type="ECO:0000256" key="6">
    <source>
        <dbReference type="ARBA" id="ARBA00022723"/>
    </source>
</evidence>
<dbReference type="GO" id="GO:0051301">
    <property type="term" value="P:cell division"/>
    <property type="evidence" value="ECO:0007669"/>
    <property type="project" value="UniProtKB-KW"/>
</dbReference>
<dbReference type="Pfam" id="PF17862">
    <property type="entry name" value="AAA_lid_3"/>
    <property type="match status" value="1"/>
</dbReference>
<comment type="similarity">
    <text evidence="2 15">In the C-terminal section; belongs to the peptidase M41 family.</text>
</comment>
<dbReference type="SMART" id="SM00382">
    <property type="entry name" value="AAA"/>
    <property type="match status" value="1"/>
</dbReference>
<dbReference type="GO" id="GO:0004176">
    <property type="term" value="F:ATP-dependent peptidase activity"/>
    <property type="evidence" value="ECO:0007669"/>
    <property type="project" value="InterPro"/>
</dbReference>
<keyword evidence="18" id="KW-0131">Cell cycle</keyword>
<dbReference type="GO" id="GO:0008270">
    <property type="term" value="F:zinc ion binding"/>
    <property type="evidence" value="ECO:0007669"/>
    <property type="project" value="UniProtKB-UniRule"/>
</dbReference>
<dbReference type="GO" id="GO:0030163">
    <property type="term" value="P:protein catabolic process"/>
    <property type="evidence" value="ECO:0007669"/>
    <property type="project" value="UniProtKB-UniRule"/>
</dbReference>
<keyword evidence="3 15" id="KW-1003">Cell membrane</keyword>
<keyword evidence="5 15" id="KW-0812">Transmembrane</keyword>
<dbReference type="GO" id="GO:0004222">
    <property type="term" value="F:metalloendopeptidase activity"/>
    <property type="evidence" value="ECO:0007669"/>
    <property type="project" value="InterPro"/>
</dbReference>
<dbReference type="GO" id="GO:0006508">
    <property type="term" value="P:proteolysis"/>
    <property type="evidence" value="ECO:0007669"/>
    <property type="project" value="UniProtKB-KW"/>
</dbReference>
<dbReference type="PROSITE" id="PS00674">
    <property type="entry name" value="AAA"/>
    <property type="match status" value="1"/>
</dbReference>
<evidence type="ECO:0000256" key="15">
    <source>
        <dbReference type="HAMAP-Rule" id="MF_01458"/>
    </source>
</evidence>
<comment type="function">
    <text evidence="15">Acts as a processive, ATP-dependent zinc metallopeptidase for both cytoplasmic and membrane proteins. Plays a role in the quality control of integral membrane proteins.</text>
</comment>
<dbReference type="SUPFAM" id="SSF52540">
    <property type="entry name" value="P-loop containing nucleoside triphosphate hydrolases"/>
    <property type="match status" value="1"/>
</dbReference>
<dbReference type="Gene3D" id="1.20.58.760">
    <property type="entry name" value="Peptidase M41"/>
    <property type="match status" value="1"/>
</dbReference>
<dbReference type="RefSeq" id="WP_072285479.1">
    <property type="nucleotide sequence ID" value="NZ_CP015518.1"/>
</dbReference>
<evidence type="ECO:0000256" key="13">
    <source>
        <dbReference type="ARBA" id="ARBA00023136"/>
    </source>
</evidence>
<accession>A0A1L3GCU3</accession>
<dbReference type="InterPro" id="IPR037219">
    <property type="entry name" value="Peptidase_M41-like"/>
</dbReference>
<keyword evidence="13 15" id="KW-0472">Membrane</keyword>
<comment type="cofactor">
    <cofactor evidence="15">
        <name>Zn(2+)</name>
        <dbReference type="ChEBI" id="CHEBI:29105"/>
    </cofactor>
    <text evidence="15">Binds 1 zinc ion per subunit.</text>
</comment>
<comment type="similarity">
    <text evidence="14 15">In the central section; belongs to the AAA ATPase family.</text>
</comment>
<evidence type="ECO:0000256" key="2">
    <source>
        <dbReference type="ARBA" id="ARBA00010044"/>
    </source>
</evidence>
<organism evidence="18 19">
    <name type="scientific">Syntrophotalea acetylenica</name>
    <name type="common">Pelobacter acetylenicus</name>
    <dbReference type="NCBI Taxonomy" id="29542"/>
    <lineage>
        <taxon>Bacteria</taxon>
        <taxon>Pseudomonadati</taxon>
        <taxon>Thermodesulfobacteriota</taxon>
        <taxon>Desulfuromonadia</taxon>
        <taxon>Desulfuromonadales</taxon>
        <taxon>Syntrophotaleaceae</taxon>
        <taxon>Syntrophotalea</taxon>
    </lineage>
</organism>
<keyword evidence="19" id="KW-1185">Reference proteome</keyword>
<feature type="binding site" evidence="15">
    <location>
        <position position="513"/>
    </location>
    <ligand>
        <name>Zn(2+)</name>
        <dbReference type="ChEBI" id="CHEBI:29105"/>
        <note>catalytic</note>
    </ligand>
</feature>
<evidence type="ECO:0000256" key="10">
    <source>
        <dbReference type="ARBA" id="ARBA00022840"/>
    </source>
</evidence>
<dbReference type="InterPro" id="IPR011546">
    <property type="entry name" value="Pept_M41_FtsH_extracell"/>
</dbReference>
<evidence type="ECO:0000256" key="14">
    <source>
        <dbReference type="ARBA" id="ARBA00061570"/>
    </source>
</evidence>
<comment type="subcellular location">
    <subcellularLocation>
        <location evidence="15">Cell membrane</location>
        <topology evidence="15">Multi-pass membrane protein</topology>
        <orientation evidence="15">Cytoplasmic side</orientation>
    </subcellularLocation>
    <subcellularLocation>
        <location evidence="1">Membrane</location>
    </subcellularLocation>
</comment>
<evidence type="ECO:0000256" key="11">
    <source>
        <dbReference type="ARBA" id="ARBA00022989"/>
    </source>
</evidence>